<comment type="subcellular location">
    <subcellularLocation>
        <location evidence="2 11">Cytoplasm</location>
    </subcellularLocation>
</comment>
<dbReference type="Pfam" id="PF02338">
    <property type="entry name" value="OTU"/>
    <property type="match status" value="1"/>
</dbReference>
<dbReference type="Pfam" id="PF21403">
    <property type="entry name" value="OTU1_UBXL"/>
    <property type="match status" value="1"/>
</dbReference>
<evidence type="ECO:0000256" key="5">
    <source>
        <dbReference type="ARBA" id="ARBA00022723"/>
    </source>
</evidence>
<keyword evidence="4" id="KW-0645">Protease</keyword>
<dbReference type="GO" id="GO:0004843">
    <property type="term" value="F:cysteine-type deubiquitinase activity"/>
    <property type="evidence" value="ECO:0007669"/>
    <property type="project" value="UniProtKB-UniRule"/>
</dbReference>
<reference evidence="14" key="1">
    <citation type="journal article" date="2020" name="Stud. Mycol.">
        <title>101 Dothideomycetes genomes: a test case for predicting lifestyles and emergence of pathogens.</title>
        <authorList>
            <person name="Haridas S."/>
            <person name="Albert R."/>
            <person name="Binder M."/>
            <person name="Bloem J."/>
            <person name="Labutti K."/>
            <person name="Salamov A."/>
            <person name="Andreopoulos B."/>
            <person name="Baker S."/>
            <person name="Barry K."/>
            <person name="Bills G."/>
            <person name="Bluhm B."/>
            <person name="Cannon C."/>
            <person name="Castanera R."/>
            <person name="Culley D."/>
            <person name="Daum C."/>
            <person name="Ezra D."/>
            <person name="Gonzalez J."/>
            <person name="Henrissat B."/>
            <person name="Kuo A."/>
            <person name="Liang C."/>
            <person name="Lipzen A."/>
            <person name="Lutzoni F."/>
            <person name="Magnuson J."/>
            <person name="Mondo S."/>
            <person name="Nolan M."/>
            <person name="Ohm R."/>
            <person name="Pangilinan J."/>
            <person name="Park H.-J."/>
            <person name="Ramirez L."/>
            <person name="Alfaro M."/>
            <person name="Sun H."/>
            <person name="Tritt A."/>
            <person name="Yoshinaga Y."/>
            <person name="Zwiers L.-H."/>
            <person name="Turgeon B."/>
            <person name="Goodwin S."/>
            <person name="Spatafora J."/>
            <person name="Crous P."/>
            <person name="Grigoriev I."/>
        </authorList>
    </citation>
    <scope>NUCLEOTIDE SEQUENCE</scope>
    <source>
        <strain evidence="14">CBS 480.64</strain>
    </source>
</reference>
<evidence type="ECO:0000256" key="1">
    <source>
        <dbReference type="ARBA" id="ARBA00000707"/>
    </source>
</evidence>
<keyword evidence="9 11" id="KW-0788">Thiol protease</keyword>
<keyword evidence="3 11" id="KW-0963">Cytoplasm</keyword>
<feature type="domain" description="OTU" evidence="13">
    <location>
        <begin position="144"/>
        <end position="265"/>
    </location>
</feature>
<evidence type="ECO:0000313" key="14">
    <source>
        <dbReference type="EMBL" id="KAF2858903.1"/>
    </source>
</evidence>
<dbReference type="InterPro" id="IPR057766">
    <property type="entry name" value="Znf-C2H2_OTU1-like_C"/>
</dbReference>
<dbReference type="Gene3D" id="3.10.20.90">
    <property type="entry name" value="Phosphatidylinositol 3-kinase Catalytic Subunit, Chain A, domain 1"/>
    <property type="match status" value="1"/>
</dbReference>
<feature type="region of interest" description="Disordered" evidence="12">
    <location>
        <begin position="99"/>
        <end position="134"/>
    </location>
</feature>
<dbReference type="SUPFAM" id="SSF54001">
    <property type="entry name" value="Cysteine proteinases"/>
    <property type="match status" value="1"/>
</dbReference>
<evidence type="ECO:0000256" key="2">
    <source>
        <dbReference type="ARBA" id="ARBA00004496"/>
    </source>
</evidence>
<keyword evidence="6" id="KW-0863">Zinc-finger</keyword>
<proteinExistence type="predicted"/>
<organism evidence="14 15">
    <name type="scientific">Piedraia hortae CBS 480.64</name>
    <dbReference type="NCBI Taxonomy" id="1314780"/>
    <lineage>
        <taxon>Eukaryota</taxon>
        <taxon>Fungi</taxon>
        <taxon>Dikarya</taxon>
        <taxon>Ascomycota</taxon>
        <taxon>Pezizomycotina</taxon>
        <taxon>Dothideomycetes</taxon>
        <taxon>Dothideomycetidae</taxon>
        <taxon>Capnodiales</taxon>
        <taxon>Piedraiaceae</taxon>
        <taxon>Piedraia</taxon>
    </lineage>
</organism>
<evidence type="ECO:0000256" key="4">
    <source>
        <dbReference type="ARBA" id="ARBA00022670"/>
    </source>
</evidence>
<evidence type="ECO:0000256" key="10">
    <source>
        <dbReference type="ARBA" id="ARBA00022833"/>
    </source>
</evidence>
<dbReference type="GO" id="GO:0005829">
    <property type="term" value="C:cytosol"/>
    <property type="evidence" value="ECO:0007669"/>
    <property type="project" value="TreeGrafter"/>
</dbReference>
<evidence type="ECO:0000256" key="7">
    <source>
        <dbReference type="ARBA" id="ARBA00022786"/>
    </source>
</evidence>
<dbReference type="Pfam" id="PF24560">
    <property type="entry name" value="zf-C2H2_OTU1_C"/>
    <property type="match status" value="1"/>
</dbReference>
<keyword evidence="8 11" id="KW-0378">Hydrolase</keyword>
<dbReference type="Gene3D" id="3.90.70.80">
    <property type="match status" value="1"/>
</dbReference>
<keyword evidence="5" id="KW-0479">Metal-binding</keyword>
<evidence type="ECO:0000256" key="6">
    <source>
        <dbReference type="ARBA" id="ARBA00022771"/>
    </source>
</evidence>
<gene>
    <name evidence="14" type="ORF">K470DRAFT_259403</name>
</gene>
<dbReference type="PROSITE" id="PS50802">
    <property type="entry name" value="OTU"/>
    <property type="match status" value="1"/>
</dbReference>
<accession>A0A6A7BUU0</accession>
<comment type="catalytic activity">
    <reaction evidence="1 11">
        <text>Thiol-dependent hydrolysis of ester, thioester, amide, peptide and isopeptide bonds formed by the C-terminal Gly of ubiquitin (a 76-residue protein attached to proteins as an intracellular targeting signal).</text>
        <dbReference type="EC" id="3.4.19.12"/>
    </reaction>
</comment>
<dbReference type="InterPro" id="IPR048857">
    <property type="entry name" value="OTU1_Ubl"/>
</dbReference>
<keyword evidence="15" id="KW-1185">Reference proteome</keyword>
<dbReference type="GO" id="GO:0036503">
    <property type="term" value="P:ERAD pathway"/>
    <property type="evidence" value="ECO:0007669"/>
    <property type="project" value="TreeGrafter"/>
</dbReference>
<dbReference type="InterPro" id="IPR038765">
    <property type="entry name" value="Papain-like_cys_pep_sf"/>
</dbReference>
<evidence type="ECO:0000256" key="9">
    <source>
        <dbReference type="ARBA" id="ARBA00022807"/>
    </source>
</evidence>
<evidence type="ECO:0000256" key="12">
    <source>
        <dbReference type="SAM" id="MobiDB-lite"/>
    </source>
</evidence>
<evidence type="ECO:0000256" key="8">
    <source>
        <dbReference type="ARBA" id="ARBA00022801"/>
    </source>
</evidence>
<dbReference type="GO" id="GO:0030968">
    <property type="term" value="P:endoplasmic reticulum unfolded protein response"/>
    <property type="evidence" value="ECO:0007669"/>
    <property type="project" value="TreeGrafter"/>
</dbReference>
<evidence type="ECO:0000313" key="15">
    <source>
        <dbReference type="Proteomes" id="UP000799421"/>
    </source>
</evidence>
<dbReference type="PANTHER" id="PTHR13312:SF0">
    <property type="entry name" value="UBIQUITIN THIOESTERASE OTU1"/>
    <property type="match status" value="1"/>
</dbReference>
<dbReference type="PANTHER" id="PTHR13312">
    <property type="entry name" value="HIV-INDUCED PROTEIN-7-LIKE PROTEASE"/>
    <property type="match status" value="1"/>
</dbReference>
<dbReference type="OrthoDB" id="65596at2759"/>
<name>A0A6A7BUU0_9PEZI</name>
<protein>
    <recommendedName>
        <fullName evidence="11">Ubiquitin thioesterase OTU</fullName>
        <ecNumber evidence="11">3.4.19.12</ecNumber>
    </recommendedName>
</protein>
<evidence type="ECO:0000256" key="11">
    <source>
        <dbReference type="RuleBase" id="RU367104"/>
    </source>
</evidence>
<dbReference type="FunFam" id="3.90.70.80:FF:000016">
    <property type="entry name" value="Putative ubiquitin thioesterase otu1"/>
    <property type="match status" value="1"/>
</dbReference>
<evidence type="ECO:0000256" key="3">
    <source>
        <dbReference type="ARBA" id="ARBA00022490"/>
    </source>
</evidence>
<dbReference type="Proteomes" id="UP000799421">
    <property type="component" value="Unassembled WGS sequence"/>
</dbReference>
<dbReference type="GO" id="GO:0008270">
    <property type="term" value="F:zinc ion binding"/>
    <property type="evidence" value="ECO:0007669"/>
    <property type="project" value="UniProtKB-KW"/>
</dbReference>
<sequence length="351" mass="38732">MKLRVRGPQGTSTIEIEDTSTWHDLLQQIRESTGVKTDFDLKYGYPPQALNTESIGGGVQLRDLKEDLNGEQLTVEPRSIQASLSKPLPPDAGIAIPTKPLPSTGMAVPRRHVAGDFPGEQGKPLQSSSVEPPVVPMPAMQGVLTLRIMPDDNSCLFRSVSSAVYGNSLDGMTELRGIVTQAIKDDPELYSAAILGKHPAEYCRHISREDSWGGYIELLALSKHFDMEFVSIDVQRLRVDKYNEGKPKRCLFVWSGIHYDVIALAEHEGANPEDDRKVFDVIHLDNDEEEDGGVLEAALWLCKELQSRHYYTDTAGFSVKCNTCDEEGIGEGWARKHARETGHADFGEGGS</sequence>
<keyword evidence="7 11" id="KW-0833">Ubl conjugation pathway</keyword>
<dbReference type="GO" id="GO:0016579">
    <property type="term" value="P:protein deubiquitination"/>
    <property type="evidence" value="ECO:0007669"/>
    <property type="project" value="TreeGrafter"/>
</dbReference>
<dbReference type="EMBL" id="MU006001">
    <property type="protein sequence ID" value="KAF2858903.1"/>
    <property type="molecule type" value="Genomic_DNA"/>
</dbReference>
<dbReference type="EC" id="3.4.19.12" evidence="11"/>
<comment type="function">
    <text evidence="11">Hydrolase that can remove conjugated ubiquitin from proteins and may therefore play an important regulatory role at the level of protein turnover by preventing degradation.</text>
</comment>
<keyword evidence="10" id="KW-0862">Zinc</keyword>
<dbReference type="AlphaFoldDB" id="A0A6A7BUU0"/>
<evidence type="ECO:0000259" key="13">
    <source>
        <dbReference type="PROSITE" id="PS50802"/>
    </source>
</evidence>
<dbReference type="GO" id="GO:0005634">
    <property type="term" value="C:nucleus"/>
    <property type="evidence" value="ECO:0007669"/>
    <property type="project" value="TreeGrafter"/>
</dbReference>
<dbReference type="InterPro" id="IPR003323">
    <property type="entry name" value="OTU_dom"/>
</dbReference>
<dbReference type="CDD" id="cd22745">
    <property type="entry name" value="OTU_OTU1"/>
    <property type="match status" value="1"/>
</dbReference>